<dbReference type="EMBL" id="JGZP01000030">
    <property type="protein sequence ID" value="KFI92171.1"/>
    <property type="molecule type" value="Genomic_DNA"/>
</dbReference>
<keyword evidence="3" id="KW-1185">Reference proteome</keyword>
<evidence type="ECO:0000313" key="2">
    <source>
        <dbReference type="EMBL" id="KFI92171.1"/>
    </source>
</evidence>
<sequence length="224" mass="24786">MPANRYHPRFCIVRHAAPPATRKTARSRIGRHDSLHLLPRAFRHCPAQSPSNHGGAGFAISATPNTTTPDCCAHGLLRHGLLLDTDRCATQGCRNGCVARHRATRASFRGFRSYVARIRATQPRTRVFQRNVAHPRSTQPRIRPHGARVARIRASSTPNPRHTTVIQRFPSLCGAPPRHTTPPAPSCGAHAQPPRPPFSSTQEIIRNFQNFSSIEEKFPGCAED</sequence>
<dbReference type="AlphaFoldDB" id="A0A087D9H1"/>
<reference evidence="2 3" key="1">
    <citation type="submission" date="2014-03" db="EMBL/GenBank/DDBJ databases">
        <title>Genomics of Bifidobacteria.</title>
        <authorList>
            <person name="Ventura M."/>
            <person name="Milani C."/>
            <person name="Lugli G.A."/>
        </authorList>
    </citation>
    <scope>NUCLEOTIDE SEQUENCE [LARGE SCALE GENOMIC DNA]</scope>
    <source>
        <strain evidence="2 3">DSM 23968</strain>
    </source>
</reference>
<organism evidence="2 3">
    <name type="scientific">Bifidobacterium stellenboschense</name>
    <dbReference type="NCBI Taxonomy" id="762211"/>
    <lineage>
        <taxon>Bacteria</taxon>
        <taxon>Bacillati</taxon>
        <taxon>Actinomycetota</taxon>
        <taxon>Actinomycetes</taxon>
        <taxon>Bifidobacteriales</taxon>
        <taxon>Bifidobacteriaceae</taxon>
        <taxon>Bifidobacterium</taxon>
    </lineage>
</organism>
<name>A0A087D9H1_9BIFI</name>
<evidence type="ECO:0000313" key="3">
    <source>
        <dbReference type="Proteomes" id="UP000029004"/>
    </source>
</evidence>
<accession>A0A087D9H1</accession>
<gene>
    <name evidence="2" type="ORF">BSTEL_2170</name>
</gene>
<comment type="caution">
    <text evidence="2">The sequence shown here is derived from an EMBL/GenBank/DDBJ whole genome shotgun (WGS) entry which is preliminary data.</text>
</comment>
<dbReference type="Proteomes" id="UP000029004">
    <property type="component" value="Unassembled WGS sequence"/>
</dbReference>
<feature type="region of interest" description="Disordered" evidence="1">
    <location>
        <begin position="174"/>
        <end position="200"/>
    </location>
</feature>
<proteinExistence type="predicted"/>
<protein>
    <submittedName>
        <fullName evidence="2">Uncharacterized protein</fullName>
    </submittedName>
</protein>
<evidence type="ECO:0000256" key="1">
    <source>
        <dbReference type="SAM" id="MobiDB-lite"/>
    </source>
</evidence>